<feature type="domain" description="HTH luxR-type" evidence="4">
    <location>
        <begin position="169"/>
        <end position="234"/>
    </location>
</feature>
<accession>A0A2N7W0Z9</accession>
<dbReference type="GO" id="GO:0006355">
    <property type="term" value="P:regulation of DNA-templated transcription"/>
    <property type="evidence" value="ECO:0007669"/>
    <property type="project" value="InterPro"/>
</dbReference>
<keyword evidence="6" id="KW-1185">Reference proteome</keyword>
<evidence type="ECO:0000256" key="3">
    <source>
        <dbReference type="ARBA" id="ARBA00023163"/>
    </source>
</evidence>
<evidence type="ECO:0000313" key="5">
    <source>
        <dbReference type="EMBL" id="PMS23077.1"/>
    </source>
</evidence>
<evidence type="ECO:0000256" key="2">
    <source>
        <dbReference type="ARBA" id="ARBA00023125"/>
    </source>
</evidence>
<organism evidence="5 6">
    <name type="scientific">Trinickia dabaoshanensis</name>
    <dbReference type="NCBI Taxonomy" id="564714"/>
    <lineage>
        <taxon>Bacteria</taxon>
        <taxon>Pseudomonadati</taxon>
        <taxon>Pseudomonadota</taxon>
        <taxon>Betaproteobacteria</taxon>
        <taxon>Burkholderiales</taxon>
        <taxon>Burkholderiaceae</taxon>
        <taxon>Trinickia</taxon>
    </lineage>
</organism>
<dbReference type="Gene3D" id="1.10.10.10">
    <property type="entry name" value="Winged helix-like DNA-binding domain superfamily/Winged helix DNA-binding domain"/>
    <property type="match status" value="1"/>
</dbReference>
<proteinExistence type="predicted"/>
<comment type="caution">
    <text evidence="5">The sequence shown here is derived from an EMBL/GenBank/DDBJ whole genome shotgun (WGS) entry which is preliminary data.</text>
</comment>
<dbReference type="PROSITE" id="PS50043">
    <property type="entry name" value="HTH_LUXR_2"/>
    <property type="match status" value="1"/>
</dbReference>
<dbReference type="Pfam" id="PF00196">
    <property type="entry name" value="GerE"/>
    <property type="match status" value="1"/>
</dbReference>
<dbReference type="PANTHER" id="PTHR44688">
    <property type="entry name" value="DNA-BINDING TRANSCRIPTIONAL ACTIVATOR DEVR_DOSR"/>
    <property type="match status" value="1"/>
</dbReference>
<dbReference type="SUPFAM" id="SSF46894">
    <property type="entry name" value="C-terminal effector domain of the bipartite response regulators"/>
    <property type="match status" value="1"/>
</dbReference>
<evidence type="ECO:0000256" key="1">
    <source>
        <dbReference type="ARBA" id="ARBA00023015"/>
    </source>
</evidence>
<dbReference type="Proteomes" id="UP000235616">
    <property type="component" value="Unassembled WGS sequence"/>
</dbReference>
<dbReference type="Gene3D" id="3.30.450.80">
    <property type="entry name" value="Transcription factor LuxR-like, autoinducer-binding domain"/>
    <property type="match status" value="1"/>
</dbReference>
<dbReference type="PROSITE" id="PS00622">
    <property type="entry name" value="HTH_LUXR_1"/>
    <property type="match status" value="1"/>
</dbReference>
<keyword evidence="3" id="KW-0804">Transcription</keyword>
<reference evidence="5 6" key="1">
    <citation type="submission" date="2018-01" db="EMBL/GenBank/DDBJ databases">
        <title>Whole genome analyses suggest that Burkholderia sensu lato contains two further novel genera in the rhizoxinica-symbiotica group Mycetohabitans gen. nov., and Trinickia gen. nov.: implications for the evolution of diazotrophy and nodulation in the Burkholderiaceae.</title>
        <authorList>
            <person name="Estrada-de los Santos P."/>
            <person name="Palmer M."/>
            <person name="Chavez-Ramirez B."/>
            <person name="Beukes C."/>
            <person name="Steenkamp E.T."/>
            <person name="Hirsch A.M."/>
            <person name="Manyaka P."/>
            <person name="Maluk M."/>
            <person name="Lafos M."/>
            <person name="Crook M."/>
            <person name="Gross E."/>
            <person name="Simon M.F."/>
            <person name="Bueno dos Reis Junior F."/>
            <person name="Poole P.S."/>
            <person name="Venter S.N."/>
            <person name="James E.K."/>
        </authorList>
    </citation>
    <scope>NUCLEOTIDE SEQUENCE [LARGE SCALE GENOMIC DNA]</scope>
    <source>
        <strain evidence="5 6">GIMN1.004</strain>
    </source>
</reference>
<evidence type="ECO:0000313" key="6">
    <source>
        <dbReference type="Proteomes" id="UP000235616"/>
    </source>
</evidence>
<dbReference type="SUPFAM" id="SSF75516">
    <property type="entry name" value="Pheromone-binding domain of LuxR-like quorum-sensing transcription factors"/>
    <property type="match status" value="1"/>
</dbReference>
<dbReference type="InterPro" id="IPR036388">
    <property type="entry name" value="WH-like_DNA-bd_sf"/>
</dbReference>
<keyword evidence="1" id="KW-0805">Transcription regulation</keyword>
<dbReference type="InterPro" id="IPR036693">
    <property type="entry name" value="TF_LuxR_autoind-bd_dom_sf"/>
</dbReference>
<dbReference type="OrthoDB" id="9774661at2"/>
<evidence type="ECO:0000259" key="4">
    <source>
        <dbReference type="PROSITE" id="PS50043"/>
    </source>
</evidence>
<dbReference type="GO" id="GO:0003677">
    <property type="term" value="F:DNA binding"/>
    <property type="evidence" value="ECO:0007669"/>
    <property type="project" value="UniProtKB-KW"/>
</dbReference>
<dbReference type="InterPro" id="IPR005143">
    <property type="entry name" value="TF_LuxR_autoind-bd_dom"/>
</dbReference>
<dbReference type="InterPro" id="IPR000792">
    <property type="entry name" value="Tscrpt_reg_LuxR_C"/>
</dbReference>
<keyword evidence="2" id="KW-0238">DNA-binding</keyword>
<dbReference type="Pfam" id="PF03472">
    <property type="entry name" value="Autoind_bind"/>
    <property type="match status" value="1"/>
</dbReference>
<dbReference type="EMBL" id="PNYA01000002">
    <property type="protein sequence ID" value="PMS23077.1"/>
    <property type="molecule type" value="Genomic_DNA"/>
</dbReference>
<dbReference type="InterPro" id="IPR016032">
    <property type="entry name" value="Sig_transdc_resp-reg_C-effctor"/>
</dbReference>
<dbReference type="PRINTS" id="PR00038">
    <property type="entry name" value="HTHLUXR"/>
</dbReference>
<dbReference type="PANTHER" id="PTHR44688:SF16">
    <property type="entry name" value="DNA-BINDING TRANSCRIPTIONAL ACTIVATOR DEVR_DOSR"/>
    <property type="match status" value="1"/>
</dbReference>
<gene>
    <name evidence="5" type="ORF">C0Z18_02335</name>
</gene>
<sequence length="237" mass="26977">MDAWREDYINSFATAKSESEVFSELANAAHELGFEHCSFGMRVPFPISNPRYVLQSDYPNAWKERYVSHNYFTIDPTVRHGLTQSLPLIWQADGQTESADFWEEAAHHGLRYGWSMPATSRNGSIGLVTMARSSEPIEGRELMCKEYRMLWLVNAVNCAMSAYLATQLAPEYGVELTCRERETLKWSATGKTYVEIGMIMSVDERTVKFHLVNTMRKLNATNKTEAAVKAVMLGLLW</sequence>
<dbReference type="AlphaFoldDB" id="A0A2N7W0Z9"/>
<dbReference type="CDD" id="cd06170">
    <property type="entry name" value="LuxR_C_like"/>
    <property type="match status" value="1"/>
</dbReference>
<name>A0A2N7W0Z9_9BURK</name>
<dbReference type="SMART" id="SM00421">
    <property type="entry name" value="HTH_LUXR"/>
    <property type="match status" value="1"/>
</dbReference>
<protein>
    <submittedName>
        <fullName evidence="5">LuxR family transcriptional regulator</fullName>
    </submittedName>
</protein>